<evidence type="ECO:0000313" key="16">
    <source>
        <dbReference type="Proteomes" id="UP000076858"/>
    </source>
</evidence>
<name>A0A162C826_9CRUS</name>
<keyword evidence="7" id="KW-0735">Signal-anchor</keyword>
<evidence type="ECO:0000256" key="6">
    <source>
        <dbReference type="ARBA" id="ARBA00022692"/>
    </source>
</evidence>
<evidence type="ECO:0000256" key="7">
    <source>
        <dbReference type="ARBA" id="ARBA00022968"/>
    </source>
</evidence>
<keyword evidence="16" id="KW-1185">Reference proteome</keyword>
<dbReference type="OrthoDB" id="6334970at2759"/>
<dbReference type="STRING" id="35525.A0A162C826"/>
<dbReference type="Pfam" id="PF17039">
    <property type="entry name" value="Glyco_tran_10_N"/>
    <property type="match status" value="1"/>
</dbReference>
<dbReference type="PANTHER" id="PTHR48438:SF1">
    <property type="entry name" value="ALPHA-(1,3)-FUCOSYLTRANSFERASE C-RELATED"/>
    <property type="match status" value="1"/>
</dbReference>
<keyword evidence="10" id="KW-0472">Membrane</keyword>
<gene>
    <name evidence="15" type="ORF">APZ42_022761</name>
</gene>
<evidence type="ECO:0000259" key="13">
    <source>
        <dbReference type="Pfam" id="PF00852"/>
    </source>
</evidence>
<evidence type="ECO:0000256" key="4">
    <source>
        <dbReference type="ARBA" id="ARBA00022676"/>
    </source>
</evidence>
<evidence type="ECO:0000313" key="15">
    <source>
        <dbReference type="EMBL" id="KZS12622.1"/>
    </source>
</evidence>
<keyword evidence="9 12" id="KW-0333">Golgi apparatus</keyword>
<dbReference type="Gene3D" id="3.40.50.11660">
    <property type="entry name" value="Glycosyl transferase family 10, C-terminal domain"/>
    <property type="match status" value="1"/>
</dbReference>
<evidence type="ECO:0000259" key="14">
    <source>
        <dbReference type="Pfam" id="PF17039"/>
    </source>
</evidence>
<dbReference type="SUPFAM" id="SSF53756">
    <property type="entry name" value="UDP-Glycosyltransferase/glycogen phosphorylase"/>
    <property type="match status" value="1"/>
</dbReference>
<evidence type="ECO:0000256" key="10">
    <source>
        <dbReference type="ARBA" id="ARBA00023136"/>
    </source>
</evidence>
<reference evidence="15 16" key="1">
    <citation type="submission" date="2016-03" db="EMBL/GenBank/DDBJ databases">
        <title>EvidentialGene: Evidence-directed Construction of Genes on Genomes.</title>
        <authorList>
            <person name="Gilbert D.G."/>
            <person name="Choi J.-H."/>
            <person name="Mockaitis K."/>
            <person name="Colbourne J."/>
            <person name="Pfrender M."/>
        </authorList>
    </citation>
    <scope>NUCLEOTIDE SEQUENCE [LARGE SCALE GENOMIC DNA]</scope>
    <source>
        <strain evidence="15 16">Xinb3</strain>
        <tissue evidence="15">Complete organism</tissue>
    </source>
</reference>
<keyword evidence="5 12" id="KW-0808">Transferase</keyword>
<dbReference type="InterPro" id="IPR055270">
    <property type="entry name" value="Glyco_tran_10_C"/>
</dbReference>
<dbReference type="GO" id="GO:0032580">
    <property type="term" value="C:Golgi cisterna membrane"/>
    <property type="evidence" value="ECO:0007669"/>
    <property type="project" value="UniProtKB-SubCell"/>
</dbReference>
<evidence type="ECO:0000256" key="11">
    <source>
        <dbReference type="ARBA" id="ARBA00023180"/>
    </source>
</evidence>
<evidence type="ECO:0000256" key="9">
    <source>
        <dbReference type="ARBA" id="ARBA00023034"/>
    </source>
</evidence>
<evidence type="ECO:0000256" key="12">
    <source>
        <dbReference type="RuleBase" id="RU003832"/>
    </source>
</evidence>
<dbReference type="PANTHER" id="PTHR48438">
    <property type="entry name" value="ALPHA-(1,3)-FUCOSYLTRANSFERASE C-RELATED"/>
    <property type="match status" value="1"/>
</dbReference>
<keyword evidence="4 12" id="KW-0328">Glycosyltransferase</keyword>
<dbReference type="GO" id="GO:0008417">
    <property type="term" value="F:fucosyltransferase activity"/>
    <property type="evidence" value="ECO:0007669"/>
    <property type="project" value="InterPro"/>
</dbReference>
<keyword evidence="8" id="KW-1133">Transmembrane helix</keyword>
<evidence type="ECO:0000256" key="1">
    <source>
        <dbReference type="ARBA" id="ARBA00004447"/>
    </source>
</evidence>
<protein>
    <recommendedName>
        <fullName evidence="12">Fucosyltransferase</fullName>
        <ecNumber evidence="12">2.4.1.-</ecNumber>
    </recommendedName>
</protein>
<keyword evidence="11" id="KW-0325">Glycoprotein</keyword>
<dbReference type="EMBL" id="LRGB01001361">
    <property type="protein sequence ID" value="KZS12622.1"/>
    <property type="molecule type" value="Genomic_DNA"/>
</dbReference>
<dbReference type="FunFam" id="3.40.50.11660:FF:000014">
    <property type="entry name" value="Uncharacterized protein"/>
    <property type="match status" value="1"/>
</dbReference>
<comment type="caution">
    <text evidence="15">The sequence shown here is derived from an EMBL/GenBank/DDBJ whole genome shotgun (WGS) entry which is preliminary data.</text>
</comment>
<dbReference type="InterPro" id="IPR001503">
    <property type="entry name" value="Glyco_trans_10"/>
</dbReference>
<evidence type="ECO:0000256" key="8">
    <source>
        <dbReference type="ARBA" id="ARBA00022989"/>
    </source>
</evidence>
<evidence type="ECO:0000256" key="5">
    <source>
        <dbReference type="ARBA" id="ARBA00022679"/>
    </source>
</evidence>
<proteinExistence type="inferred from homology"/>
<comment type="subcellular location">
    <subcellularLocation>
        <location evidence="1 12">Golgi apparatus</location>
        <location evidence="1 12">Golgi stack membrane</location>
        <topology evidence="1 12">Single-pass type II membrane protein</topology>
    </subcellularLocation>
</comment>
<accession>A0A162C826</accession>
<dbReference type="UniPathway" id="UPA00378"/>
<dbReference type="InterPro" id="IPR031481">
    <property type="entry name" value="Glyco_tran_10_N"/>
</dbReference>
<comment type="pathway">
    <text evidence="2">Protein modification; protein glycosylation.</text>
</comment>
<dbReference type="EC" id="2.4.1.-" evidence="12"/>
<evidence type="ECO:0000256" key="3">
    <source>
        <dbReference type="ARBA" id="ARBA00008919"/>
    </source>
</evidence>
<evidence type="ECO:0000256" key="2">
    <source>
        <dbReference type="ARBA" id="ARBA00004922"/>
    </source>
</evidence>
<feature type="domain" description="Fucosyltransferase N-terminal" evidence="14">
    <location>
        <begin position="221"/>
        <end position="336"/>
    </location>
</feature>
<dbReference type="InterPro" id="IPR038577">
    <property type="entry name" value="GT10-like_C_sf"/>
</dbReference>
<dbReference type="Proteomes" id="UP000076858">
    <property type="component" value="Unassembled WGS sequence"/>
</dbReference>
<organism evidence="15 16">
    <name type="scientific">Daphnia magna</name>
    <dbReference type="NCBI Taxonomy" id="35525"/>
    <lineage>
        <taxon>Eukaryota</taxon>
        <taxon>Metazoa</taxon>
        <taxon>Ecdysozoa</taxon>
        <taxon>Arthropoda</taxon>
        <taxon>Crustacea</taxon>
        <taxon>Branchiopoda</taxon>
        <taxon>Diplostraca</taxon>
        <taxon>Cladocera</taxon>
        <taxon>Anomopoda</taxon>
        <taxon>Daphniidae</taxon>
        <taxon>Daphnia</taxon>
    </lineage>
</organism>
<feature type="domain" description="Fucosyltransferase C-terminal" evidence="13">
    <location>
        <begin position="387"/>
        <end position="560"/>
    </location>
</feature>
<keyword evidence="6 12" id="KW-0812">Transmembrane</keyword>
<sequence length="580" mass="66806">MMDERDGRVNNKKVLVIRFVVIHAIPIFPKEFLFLLRPTETNKLFSSIYQMWLDEKRGTAGLVLCRPKLLPLHTSARTQKKPTKGWIVRIYHNFRNQSVEAHRQLCNVYCQFRNVDLCSVPQLIERIRNTTKNNQLEPIEAGLLERLNLRMFRYLVAFDPNVDIFISRDVDSIISAGQDQVKNPDQVTLRNIVWPSAQYDATMQVAVVDEPTAYPCQADRKIIILYWTKYFGMTDFGYGLGRAPFLECRTNQTSDGTGCLTTADRSFVNDSDAIVFHARDINPNDLPPAGWRRPHQNYVFLLYESPVNTNLNMLRQPLFRNYFNRTMTYRRDSDVVDLHPYGHMQCIDAASPSCSELPQTADAKKPNIVQENDDSTSVPVKIDLTLKNWTVAWFVSNCETNSRRELLARNLSHFIPVDTFGRCANANNITCSDRAACDEKLSRHYRFYLSFENSLCLDYVTEKLYRPLQHNAVPVVYGGADYSLYLPAGSYVNAMDFDSPERLANHLNNLMVDDELYLTYFRWKAKYAVERRAKDAMCRLCRLISDPETKDKSYADIADWWAGDVNGANQTCQPPPTNLV</sequence>
<dbReference type="Pfam" id="PF00852">
    <property type="entry name" value="Glyco_transf_10"/>
    <property type="match status" value="1"/>
</dbReference>
<comment type="similarity">
    <text evidence="3 12">Belongs to the glycosyltransferase 10 family.</text>
</comment>
<dbReference type="AlphaFoldDB" id="A0A162C826"/>